<dbReference type="Gene3D" id="3.40.50.12780">
    <property type="entry name" value="N-terminal domain of ligase-like"/>
    <property type="match status" value="1"/>
</dbReference>
<protein>
    <submittedName>
        <fullName evidence="3">Acyl-CoA synthetase</fullName>
    </submittedName>
</protein>
<sequence length="513" mass="56887">MYPGTHALAHPDRPALIMTATGEVVTYAELEDRSRRVANWLFDAGLRPGDVVGVLSDNSAWIFDIYWATQRSGLYLMPINYRLSPDEVDYMLSNSGAAALFVGRGGVETASRLGRHDQLKRRVSLEGDLVGYESYQQLLKSARAIMPSSQPRGADMLYSSGTTGRPKGVKHALPERQVSEPGDTMVQMFSSNFGFDERAIYLSPAPLYHAAPLRTCATVQALGGTALVMDKFEAEAALAAIQDYKVTHSQWVPTMFVRMLKLPESVRGGYDISSLQVAIHAAAPCPVEIKREMMNWWGPVLWEYYSATEMNGMTVIGPDEWLKKPGSVGRAALGKIHICDEEGSELPTGQTGVIYFERDKMPFVYHEEPEKTRAAQHRAHPYWTTVGDIGRVDADGYLFLTDRKAFMIISGGVNIYPQEIENVLVLHPAISDVAVIGVPDPEMGEQVKAIVQLMPDVEGTAQLADEIVTFVKSRVASYKAPRSIDFVKEVPRSPTGKLMKQELRKRYWPEKAA</sequence>
<dbReference type="Pfam" id="PF00501">
    <property type="entry name" value="AMP-binding"/>
    <property type="match status" value="1"/>
</dbReference>
<evidence type="ECO:0000259" key="2">
    <source>
        <dbReference type="Pfam" id="PF13193"/>
    </source>
</evidence>
<evidence type="ECO:0000313" key="4">
    <source>
        <dbReference type="Proteomes" id="UP000077173"/>
    </source>
</evidence>
<dbReference type="RefSeq" id="WP_063675843.1">
    <property type="nucleotide sequence ID" value="NZ_LSEF01000006.1"/>
</dbReference>
<dbReference type="InterPro" id="IPR020845">
    <property type="entry name" value="AMP-binding_CS"/>
</dbReference>
<gene>
    <name evidence="3" type="ORF">AXW67_33840</name>
</gene>
<feature type="domain" description="AMP-binding enzyme C-terminal" evidence="2">
    <location>
        <begin position="419"/>
        <end position="497"/>
    </location>
</feature>
<dbReference type="InterPro" id="IPR045851">
    <property type="entry name" value="AMP-bd_C_sf"/>
</dbReference>
<dbReference type="InterPro" id="IPR042099">
    <property type="entry name" value="ANL_N_sf"/>
</dbReference>
<dbReference type="PANTHER" id="PTHR24096:SF323">
    <property type="entry name" value="BLR3536 PROTEIN"/>
    <property type="match status" value="1"/>
</dbReference>
<dbReference type="InterPro" id="IPR025110">
    <property type="entry name" value="AMP-bd_C"/>
</dbReference>
<dbReference type="PROSITE" id="PS00455">
    <property type="entry name" value="AMP_BINDING"/>
    <property type="match status" value="1"/>
</dbReference>
<feature type="domain" description="AMP-dependent synthetase/ligase" evidence="1">
    <location>
        <begin position="7"/>
        <end position="358"/>
    </location>
</feature>
<evidence type="ECO:0000313" key="3">
    <source>
        <dbReference type="EMBL" id="OAF20149.1"/>
    </source>
</evidence>
<dbReference type="Pfam" id="PF13193">
    <property type="entry name" value="AMP-binding_C"/>
    <property type="match status" value="1"/>
</dbReference>
<proteinExistence type="predicted"/>
<reference evidence="3 4" key="1">
    <citation type="submission" date="2016-02" db="EMBL/GenBank/DDBJ databases">
        <title>Draft genome sequence of the strain BR 10247T Bradyrhizobium neotropicale isolated from nodules of Centrolobium paraense.</title>
        <authorList>
            <person name="Simoes-Araujo J.L."/>
            <person name="Barauna A.C."/>
            <person name="Silva K."/>
            <person name="Zilli J.E."/>
        </authorList>
    </citation>
    <scope>NUCLEOTIDE SEQUENCE [LARGE SCALE GENOMIC DNA]</scope>
    <source>
        <strain evidence="3 4">BR 10247</strain>
    </source>
</reference>
<comment type="caution">
    <text evidence="3">The sequence shown here is derived from an EMBL/GenBank/DDBJ whole genome shotgun (WGS) entry which is preliminary data.</text>
</comment>
<organism evidence="3 4">
    <name type="scientific">Bradyrhizobium neotropicale</name>
    <dbReference type="NCBI Taxonomy" id="1497615"/>
    <lineage>
        <taxon>Bacteria</taxon>
        <taxon>Pseudomonadati</taxon>
        <taxon>Pseudomonadota</taxon>
        <taxon>Alphaproteobacteria</taxon>
        <taxon>Hyphomicrobiales</taxon>
        <taxon>Nitrobacteraceae</taxon>
        <taxon>Bradyrhizobium</taxon>
    </lineage>
</organism>
<name>A0A176ZHY7_9BRAD</name>
<accession>A0A176ZHY7</accession>
<keyword evidence="4" id="KW-1185">Reference proteome</keyword>
<dbReference type="Proteomes" id="UP000077173">
    <property type="component" value="Unassembled WGS sequence"/>
</dbReference>
<dbReference type="InterPro" id="IPR000873">
    <property type="entry name" value="AMP-dep_synth/lig_dom"/>
</dbReference>
<dbReference type="Gene3D" id="3.30.300.30">
    <property type="match status" value="1"/>
</dbReference>
<dbReference type="EMBL" id="LSEF01000006">
    <property type="protein sequence ID" value="OAF20149.1"/>
    <property type="molecule type" value="Genomic_DNA"/>
</dbReference>
<dbReference type="PANTHER" id="PTHR24096">
    <property type="entry name" value="LONG-CHAIN-FATTY-ACID--COA LIGASE"/>
    <property type="match status" value="1"/>
</dbReference>
<dbReference type="AlphaFoldDB" id="A0A176ZHY7"/>
<evidence type="ECO:0000259" key="1">
    <source>
        <dbReference type="Pfam" id="PF00501"/>
    </source>
</evidence>
<dbReference type="GO" id="GO:0016405">
    <property type="term" value="F:CoA-ligase activity"/>
    <property type="evidence" value="ECO:0007669"/>
    <property type="project" value="TreeGrafter"/>
</dbReference>
<dbReference type="SUPFAM" id="SSF56801">
    <property type="entry name" value="Acetyl-CoA synthetase-like"/>
    <property type="match status" value="1"/>
</dbReference>